<dbReference type="Proteomes" id="UP000773469">
    <property type="component" value="Unassembled WGS sequence"/>
</dbReference>
<sequence>MTIGNMKLYEEVYLKNYVYHHLRRRALFIQYYLVFTDIKDNCEKILRVFTRANSYNSF</sequence>
<evidence type="ECO:0000313" key="1">
    <source>
        <dbReference type="EMBL" id="GIU46816.1"/>
    </source>
</evidence>
<organism evidence="1 2">
    <name type="scientific">Shewanella colwelliana</name>
    <name type="common">Alteromonas colwelliana</name>
    <dbReference type="NCBI Taxonomy" id="23"/>
    <lineage>
        <taxon>Bacteria</taxon>
        <taxon>Pseudomonadati</taxon>
        <taxon>Pseudomonadota</taxon>
        <taxon>Gammaproteobacteria</taxon>
        <taxon>Alteromonadales</taxon>
        <taxon>Shewanellaceae</taxon>
        <taxon>Shewanella</taxon>
    </lineage>
</organism>
<proteinExistence type="predicted"/>
<name>A0ABQ4PH40_SHECO</name>
<protein>
    <submittedName>
        <fullName evidence="1">Uncharacterized protein</fullName>
    </submittedName>
</protein>
<reference evidence="1 2" key="1">
    <citation type="submission" date="2021-05" db="EMBL/GenBank/DDBJ databases">
        <title>Molecular characterization for Shewanella algae harboring chromosomal blaOXA-55-like strains isolated from clinical and environment sample.</title>
        <authorList>
            <person name="Ohama Y."/>
            <person name="Aoki K."/>
            <person name="Harada S."/>
            <person name="Moriya K."/>
            <person name="Ishii Y."/>
            <person name="Tateda K."/>
        </authorList>
    </citation>
    <scope>NUCLEOTIDE SEQUENCE [LARGE SCALE GENOMIC DNA]</scope>
    <source>
        <strain evidence="1 2">MBTL60-118</strain>
    </source>
</reference>
<evidence type="ECO:0000313" key="2">
    <source>
        <dbReference type="Proteomes" id="UP000773469"/>
    </source>
</evidence>
<gene>
    <name evidence="1" type="ORF">TUM3794_39810</name>
</gene>
<dbReference type="EMBL" id="BPEU01000068">
    <property type="protein sequence ID" value="GIU46816.1"/>
    <property type="molecule type" value="Genomic_DNA"/>
</dbReference>
<keyword evidence="2" id="KW-1185">Reference proteome</keyword>
<accession>A0ABQ4PH40</accession>
<comment type="caution">
    <text evidence="1">The sequence shown here is derived from an EMBL/GenBank/DDBJ whole genome shotgun (WGS) entry which is preliminary data.</text>
</comment>